<name>A0ABW2AA89_9GAMM</name>
<organism evidence="2 3">
    <name type="scientific">Marinobacterium aestuariivivens</name>
    <dbReference type="NCBI Taxonomy" id="1698799"/>
    <lineage>
        <taxon>Bacteria</taxon>
        <taxon>Pseudomonadati</taxon>
        <taxon>Pseudomonadota</taxon>
        <taxon>Gammaproteobacteria</taxon>
        <taxon>Oceanospirillales</taxon>
        <taxon>Oceanospirillaceae</taxon>
        <taxon>Marinobacterium</taxon>
    </lineage>
</organism>
<gene>
    <name evidence="1" type="ORF">ACFQDL_31075</name>
    <name evidence="2" type="ORF">ACFQDL_32815</name>
</gene>
<dbReference type="RefSeq" id="WP_379913646.1">
    <property type="nucleotide sequence ID" value="NZ_JBHSWE010000002.1"/>
</dbReference>
<evidence type="ECO:0000313" key="2">
    <source>
        <dbReference type="EMBL" id="MFC6674376.1"/>
    </source>
</evidence>
<reference evidence="2" key="1">
    <citation type="journal article" date="2014" name="Int. J. Syst. Evol. Microbiol.">
        <title>Complete genome of a new Firmicutes species belonging to the dominant human colonic microbiota ('Ruminococcus bicirculans') reveals two chromosomes and a selective capacity to utilize plant glucans.</title>
        <authorList>
            <consortium name="NISC Comparative Sequencing Program"/>
            <person name="Wegmann U."/>
            <person name="Louis P."/>
            <person name="Goesmann A."/>
            <person name="Henrissat B."/>
            <person name="Duncan S.H."/>
            <person name="Flint H.J."/>
        </authorList>
    </citation>
    <scope>NUCLEOTIDE SEQUENCE</scope>
    <source>
        <strain evidence="2">NBRC 111756</strain>
    </source>
</reference>
<reference evidence="3" key="2">
    <citation type="journal article" date="2019" name="Int. J. Syst. Evol. Microbiol.">
        <title>The Global Catalogue of Microorganisms (GCM) 10K type strain sequencing project: providing services to taxonomists for standard genome sequencing and annotation.</title>
        <authorList>
            <consortium name="The Broad Institute Genomics Platform"/>
            <consortium name="The Broad Institute Genome Sequencing Center for Infectious Disease"/>
            <person name="Wu L."/>
            <person name="Ma J."/>
        </authorList>
    </citation>
    <scope>NUCLEOTIDE SEQUENCE [LARGE SCALE GENOMIC DNA]</scope>
    <source>
        <strain evidence="3">NBRC 111756</strain>
    </source>
</reference>
<evidence type="ECO:0000313" key="1">
    <source>
        <dbReference type="EMBL" id="MFC6674044.1"/>
    </source>
</evidence>
<reference evidence="2" key="3">
    <citation type="submission" date="2024-09" db="EMBL/GenBank/DDBJ databases">
        <authorList>
            <person name="Sun Q."/>
            <person name="Mori K."/>
        </authorList>
    </citation>
    <scope>NUCLEOTIDE SEQUENCE</scope>
    <source>
        <strain evidence="2">NBRC 111756</strain>
    </source>
</reference>
<dbReference type="EMBL" id="JBHSWE010000002">
    <property type="protein sequence ID" value="MFC6674044.1"/>
    <property type="molecule type" value="Genomic_DNA"/>
</dbReference>
<protein>
    <submittedName>
        <fullName evidence="2">Uncharacterized protein</fullName>
    </submittedName>
</protein>
<evidence type="ECO:0000313" key="3">
    <source>
        <dbReference type="Proteomes" id="UP001596422"/>
    </source>
</evidence>
<sequence length="175" mass="20087">MSEFDFDKEVATAQLEAAGWGMDAFNHGNPFESHFLYVRDYRNDHTRLFTIKQSDFEVINLPLHMTPELLAGVVADLMLSAADGKLNVKDEKRIVPGLVGYAKATETYRSWRRVSAIDERLHLVINIYPHHGHVGFLRPLILRTPNIVLTAAEVLMYSAQVRDIDERKHPEWFGR</sequence>
<accession>A0ABW2AA89</accession>
<keyword evidence="3" id="KW-1185">Reference proteome</keyword>
<proteinExistence type="predicted"/>
<dbReference type="EMBL" id="JBHSWE010000002">
    <property type="protein sequence ID" value="MFC6674376.1"/>
    <property type="molecule type" value="Genomic_DNA"/>
</dbReference>
<comment type="caution">
    <text evidence="2">The sequence shown here is derived from an EMBL/GenBank/DDBJ whole genome shotgun (WGS) entry which is preliminary data.</text>
</comment>
<dbReference type="Proteomes" id="UP001596422">
    <property type="component" value="Unassembled WGS sequence"/>
</dbReference>